<dbReference type="Proteomes" id="UP001602245">
    <property type="component" value="Unassembled WGS sequence"/>
</dbReference>
<evidence type="ECO:0000313" key="4">
    <source>
        <dbReference type="EMBL" id="MFF5294635.1"/>
    </source>
</evidence>
<evidence type="ECO:0000256" key="2">
    <source>
        <dbReference type="ARBA" id="ARBA00023163"/>
    </source>
</evidence>
<evidence type="ECO:0000256" key="1">
    <source>
        <dbReference type="ARBA" id="ARBA00023015"/>
    </source>
</evidence>
<proteinExistence type="predicted"/>
<organism evidence="4 5">
    <name type="scientific">Paractinoplanes globisporus</name>
    <dbReference type="NCBI Taxonomy" id="113565"/>
    <lineage>
        <taxon>Bacteria</taxon>
        <taxon>Bacillati</taxon>
        <taxon>Actinomycetota</taxon>
        <taxon>Actinomycetes</taxon>
        <taxon>Micromonosporales</taxon>
        <taxon>Micromonosporaceae</taxon>
        <taxon>Paractinoplanes</taxon>
    </lineage>
</organism>
<feature type="domain" description="Tetracyclin repressor-like C-terminal" evidence="3">
    <location>
        <begin position="8"/>
        <end position="102"/>
    </location>
</feature>
<keyword evidence="2" id="KW-0804">Transcription</keyword>
<comment type="caution">
    <text evidence="4">The sequence shown here is derived from an EMBL/GenBank/DDBJ whole genome shotgun (WGS) entry which is preliminary data.</text>
</comment>
<dbReference type="EMBL" id="JBIAZU010000006">
    <property type="protein sequence ID" value="MFF5294635.1"/>
    <property type="molecule type" value="Genomic_DNA"/>
</dbReference>
<gene>
    <name evidence="4" type="ORF">ACFY35_34780</name>
</gene>
<dbReference type="InterPro" id="IPR036271">
    <property type="entry name" value="Tet_transcr_reg_TetR-rel_C_sf"/>
</dbReference>
<dbReference type="Pfam" id="PF16859">
    <property type="entry name" value="TetR_C_11"/>
    <property type="match status" value="1"/>
</dbReference>
<dbReference type="RefSeq" id="WP_020517707.1">
    <property type="nucleotide sequence ID" value="NZ_JBIAZU010000006.1"/>
</dbReference>
<accession>A0ABW6WN38</accession>
<protein>
    <submittedName>
        <fullName evidence="4">TetR-like C-terminal domain-containing protein</fullName>
    </submittedName>
</protein>
<dbReference type="SUPFAM" id="SSF48498">
    <property type="entry name" value="Tetracyclin repressor-like, C-terminal domain"/>
    <property type="match status" value="1"/>
</dbReference>
<sequence length="107" mass="11655">MDLAFDTGDLLAYATGVARDLTTPDGLAALRRAVGYPGERRDAFLAERAGQVQVILDRSRARGEQPPQAVDVVDHILAPIYLRALLGMGPLTPAYIDRLVDRLRVIS</sequence>
<dbReference type="InterPro" id="IPR011075">
    <property type="entry name" value="TetR_C"/>
</dbReference>
<name>A0ABW6WN38_9ACTN</name>
<evidence type="ECO:0000259" key="3">
    <source>
        <dbReference type="Pfam" id="PF16859"/>
    </source>
</evidence>
<evidence type="ECO:0000313" key="5">
    <source>
        <dbReference type="Proteomes" id="UP001602245"/>
    </source>
</evidence>
<dbReference type="Gene3D" id="1.10.357.10">
    <property type="entry name" value="Tetracycline Repressor, domain 2"/>
    <property type="match status" value="1"/>
</dbReference>
<reference evidence="4 5" key="1">
    <citation type="submission" date="2024-10" db="EMBL/GenBank/DDBJ databases">
        <title>The Natural Products Discovery Center: Release of the First 8490 Sequenced Strains for Exploring Actinobacteria Biosynthetic Diversity.</title>
        <authorList>
            <person name="Kalkreuter E."/>
            <person name="Kautsar S.A."/>
            <person name="Yang D."/>
            <person name="Bader C.D."/>
            <person name="Teijaro C.N."/>
            <person name="Fluegel L."/>
            <person name="Davis C.M."/>
            <person name="Simpson J.R."/>
            <person name="Lauterbach L."/>
            <person name="Steele A.D."/>
            <person name="Gui C."/>
            <person name="Meng S."/>
            <person name="Li G."/>
            <person name="Viehrig K."/>
            <person name="Ye F."/>
            <person name="Su P."/>
            <person name="Kiefer A.F."/>
            <person name="Nichols A."/>
            <person name="Cepeda A.J."/>
            <person name="Yan W."/>
            <person name="Fan B."/>
            <person name="Jiang Y."/>
            <person name="Adhikari A."/>
            <person name="Zheng C.-J."/>
            <person name="Schuster L."/>
            <person name="Cowan T.M."/>
            <person name="Smanski M.J."/>
            <person name="Chevrette M.G."/>
            <person name="De Carvalho L.P.S."/>
            <person name="Shen B."/>
        </authorList>
    </citation>
    <scope>NUCLEOTIDE SEQUENCE [LARGE SCALE GENOMIC DNA]</scope>
    <source>
        <strain evidence="4 5">NPDC000087</strain>
    </source>
</reference>
<keyword evidence="5" id="KW-1185">Reference proteome</keyword>
<keyword evidence="1" id="KW-0805">Transcription regulation</keyword>